<dbReference type="AlphaFoldDB" id="A0A0E0Y4S3"/>
<feature type="coiled-coil region" evidence="1">
    <location>
        <begin position="22"/>
        <end position="83"/>
    </location>
</feature>
<dbReference type="PATRIC" id="fig|1133852.3.peg.4208"/>
<proteinExistence type="predicted"/>
<gene>
    <name evidence="2" type="ordered locus">O3K_20195</name>
</gene>
<protein>
    <submittedName>
        <fullName evidence="2">Uncharacterized protein</fullName>
    </submittedName>
</protein>
<dbReference type="RefSeq" id="WP_000891726.1">
    <property type="nucleotide sequence ID" value="NC_018658.1"/>
</dbReference>
<organism evidence="2 3">
    <name type="scientific">Escherichia coli O104:H4 (strain 2011C-3493)</name>
    <dbReference type="NCBI Taxonomy" id="1133852"/>
    <lineage>
        <taxon>Bacteria</taxon>
        <taxon>Pseudomonadati</taxon>
        <taxon>Pseudomonadota</taxon>
        <taxon>Gammaproteobacteria</taxon>
        <taxon>Enterobacterales</taxon>
        <taxon>Enterobacteriaceae</taxon>
        <taxon>Escherichia</taxon>
    </lineage>
</organism>
<dbReference type="Proteomes" id="UP000006167">
    <property type="component" value="Chromosome"/>
</dbReference>
<dbReference type="EMBL" id="CP003289">
    <property type="protein sequence ID" value="AFS75904.1"/>
    <property type="molecule type" value="Genomic_DNA"/>
</dbReference>
<evidence type="ECO:0000313" key="2">
    <source>
        <dbReference type="EMBL" id="AFS75904.1"/>
    </source>
</evidence>
<name>A0A0E0Y4S3_ECO1C</name>
<sequence>MLELNVSRLSNVVTFQVDRPSLEKAKAEVEKLRKQMAAVKDIELRVKTHKQSTSKAKKDVDDIAKKQAQADKANAKAQLAAQRVVAREQKALAARKEKADLKLLDVGSSISALHRLSVAEQYKAIAQAREIALQYERGAISLARMNSQMKRLQQQQRKINGNRNAHAKAYAPVKGSGSIGGGAAAVMLGGLGAGATYMAMSKASEFVTNSFANAETLGELYSRAKLGGVDVNQMNNIEQWAYKNGVDSMMGDQGKRKYLDQMKDVRERATKSYDEAEYVVDKKTGKGEWKGGDSGINTLMNEGFLTKKDLKDFADNPAGLVSKAVQGMVKKGYSDAQIGSRLEDLADDLMLTSKYWTRSAKEVEQSAREQRESGRWVTQAQQESVIKFRELNNALSGLSDSQGIAFVDGFMKSLDPKVIEEFKKSMVAMLPMFTKLGEAIGGLVNAVMKTINWLMKNDEKTEAIQKNLGDAPPLSNEGMKQNLSNLTPDQYKGAGTGTTKPDNSNSLVNTIKSWFMPEETVGGAQAVNQYSLEGQNIANLKQSAAQQAFKAPSYTFAPVINFNPELQVNAEVPLTIESDTGRLSEFIDFKSKASSAEFSKLLTLGVMSGGSTY</sequence>
<evidence type="ECO:0000256" key="1">
    <source>
        <dbReference type="SAM" id="Coils"/>
    </source>
</evidence>
<reference evidence="2 3" key="1">
    <citation type="journal article" date="2012" name="PLoS ONE">
        <title>Genomic comparison of Escherichia coli O104:H4 isolates from 2009 and 2011 reveals plasmid, and prophage heterogeneity, including Shiga toxin encoding phage stx2.</title>
        <authorList>
            <consortium name="Threat Characterization Consortium"/>
            <person name="Ahmed S.A."/>
            <person name="Awosika J."/>
            <person name="Baldwin C."/>
            <person name="Bishop-Lilly K.A."/>
            <person name="Biswas B."/>
            <person name="Broomall S."/>
            <person name="Chain P.S."/>
            <person name="Chertkov O."/>
            <person name="Chokoshvili O."/>
            <person name="Coyne S."/>
            <person name="Davenport K."/>
            <person name="Detter J.C."/>
            <person name="Dorman W."/>
            <person name="Erkkila T.H."/>
            <person name="Folster J.P."/>
            <person name="Frey K.G."/>
            <person name="George M."/>
            <person name="Gleasner C."/>
            <person name="Henry M."/>
            <person name="Hill K.K."/>
            <person name="Hubbard K."/>
            <person name="Insalaco J."/>
            <person name="Johnson S."/>
            <person name="Kitzmiller A."/>
            <person name="Krepps M."/>
            <person name="Lo C.C."/>
            <person name="Luu T."/>
            <person name="McNew L.A."/>
            <person name="Minogue T."/>
            <person name="Munk C.A."/>
            <person name="Osborne B."/>
            <person name="Patel M."/>
            <person name="Reitenga K.G."/>
            <person name="Rosenzweig C.N."/>
            <person name="Shea A."/>
            <person name="Shen X."/>
            <person name="Strockbine N."/>
            <person name="Tarr C."/>
            <person name="Teshima H."/>
            <person name="van Gieson E."/>
            <person name="Verratti K."/>
            <person name="Wolcott M."/>
            <person name="Xie G."/>
            <person name="Sozhamannan S."/>
            <person name="Gibbons H.S."/>
        </authorList>
    </citation>
    <scope>NUCLEOTIDE SEQUENCE [LARGE SCALE GENOMIC DNA]</scope>
    <source>
        <strain evidence="2 3">2011C-3493</strain>
    </source>
</reference>
<evidence type="ECO:0000313" key="3">
    <source>
        <dbReference type="Proteomes" id="UP000006167"/>
    </source>
</evidence>
<dbReference type="HOGENOM" id="CLU_042146_0_0_6"/>
<keyword evidence="1" id="KW-0175">Coiled coil</keyword>
<accession>A0A0E0Y4S3</accession>
<dbReference type="KEGG" id="esl:O3K_20195"/>